<dbReference type="CDD" id="cd00616">
    <property type="entry name" value="AHBA_syn"/>
    <property type="match status" value="1"/>
</dbReference>
<gene>
    <name evidence="5" type="primary">rfbH</name>
    <name evidence="5" type="ORF">H9912_04595</name>
</gene>
<sequence length="446" mass="50190">MFEGMKEEQARKQILDLVKIYCEKYHEQKKPFAQGQRIPYAGRVYDSREMTALVDSALEFWLTSGRYTERFERGLAEYLGIRYCSLVNSGSSANLLAFMALTSPLLGDRRIRRGDEVITVAAGFPTTVSPIVQFGAVPVFVDVTIPEYNLDPSILEKALSPRTKAVMAAHTLGNPFDLKTVREFCDRHGLWLIEDNCDALGSVYELDGERRLTGTIGDIGTSSFYPPHHMTMGEGGAVYTNDPLLNKCIRSFRDWGRDCVCASGQDNRCGHRFDGQYGELPAGYDHKYVYSHLGYNLKATDLQAAVGCAQLEKLPEFSALRREHFAFLKKELACLEDSFLLPKASEHADPSWFGFPLTCREGISRSHVVACLEKNNIQTRMLFAGNLTRHPCFDEMRRTKEGFRVAGGLENTDRIMNDTFWIGVYPGMTEEMLAFMAKVLKEAVGK</sequence>
<dbReference type="Gene3D" id="3.90.1150.10">
    <property type="entry name" value="Aspartate Aminotransferase, domain 1"/>
    <property type="match status" value="1"/>
</dbReference>
<reference evidence="5" key="1">
    <citation type="journal article" date="2021" name="PeerJ">
        <title>Extensive microbial diversity within the chicken gut microbiome revealed by metagenomics and culture.</title>
        <authorList>
            <person name="Gilroy R."/>
            <person name="Ravi A."/>
            <person name="Getino M."/>
            <person name="Pursley I."/>
            <person name="Horton D.L."/>
            <person name="Alikhan N.F."/>
            <person name="Baker D."/>
            <person name="Gharbi K."/>
            <person name="Hall N."/>
            <person name="Watson M."/>
            <person name="Adriaenssens E.M."/>
            <person name="Foster-Nyarko E."/>
            <person name="Jarju S."/>
            <person name="Secka A."/>
            <person name="Antonio M."/>
            <person name="Oren A."/>
            <person name="Chaudhuri R.R."/>
            <person name="La Ragione R."/>
            <person name="Hildebrand F."/>
            <person name="Pallen M.J."/>
        </authorList>
    </citation>
    <scope>NUCLEOTIDE SEQUENCE</scope>
    <source>
        <strain evidence="5">ChiHjej8B7-25341</strain>
    </source>
</reference>
<dbReference type="FunFam" id="3.40.640.10:FF:000079">
    <property type="entry name" value="LPS biosynthesis protein"/>
    <property type="match status" value="1"/>
</dbReference>
<dbReference type="Proteomes" id="UP000823851">
    <property type="component" value="Unassembled WGS sequence"/>
</dbReference>
<accession>A0A9D2QZE3</accession>
<dbReference type="AlphaFoldDB" id="A0A9D2QZE3"/>
<evidence type="ECO:0000256" key="1">
    <source>
        <dbReference type="ARBA" id="ARBA00001933"/>
    </source>
</evidence>
<name>A0A9D2QZE3_9FIRM</name>
<dbReference type="GO" id="GO:0000271">
    <property type="term" value="P:polysaccharide biosynthetic process"/>
    <property type="evidence" value="ECO:0007669"/>
    <property type="project" value="TreeGrafter"/>
</dbReference>
<dbReference type="Gene3D" id="3.40.640.10">
    <property type="entry name" value="Type I PLP-dependent aspartate aminotransferase-like (Major domain)"/>
    <property type="match status" value="1"/>
</dbReference>
<protein>
    <submittedName>
        <fullName evidence="5">Lipopolysaccharide biosynthesis protein RfbH</fullName>
    </submittedName>
</protein>
<dbReference type="NCBIfam" id="NF011936">
    <property type="entry name" value="PRK15407.1"/>
    <property type="match status" value="1"/>
</dbReference>
<reference evidence="5" key="2">
    <citation type="submission" date="2021-04" db="EMBL/GenBank/DDBJ databases">
        <authorList>
            <person name="Gilroy R."/>
        </authorList>
    </citation>
    <scope>NUCLEOTIDE SEQUENCE</scope>
    <source>
        <strain evidence="5">ChiHjej8B7-25341</strain>
    </source>
</reference>
<dbReference type="EMBL" id="DWUW01000130">
    <property type="protein sequence ID" value="HJD31205.1"/>
    <property type="molecule type" value="Genomic_DNA"/>
</dbReference>
<dbReference type="InterPro" id="IPR015422">
    <property type="entry name" value="PyrdxlP-dep_Trfase_small"/>
</dbReference>
<evidence type="ECO:0000313" key="6">
    <source>
        <dbReference type="Proteomes" id="UP000823851"/>
    </source>
</evidence>
<evidence type="ECO:0000313" key="5">
    <source>
        <dbReference type="EMBL" id="HJD31205.1"/>
    </source>
</evidence>
<organism evidence="5 6">
    <name type="scientific">Candidatus Eisenbergiella stercorigallinarum</name>
    <dbReference type="NCBI Taxonomy" id="2838557"/>
    <lineage>
        <taxon>Bacteria</taxon>
        <taxon>Bacillati</taxon>
        <taxon>Bacillota</taxon>
        <taxon>Clostridia</taxon>
        <taxon>Lachnospirales</taxon>
        <taxon>Lachnospiraceae</taxon>
        <taxon>Eisenbergiella</taxon>
    </lineage>
</organism>
<evidence type="ECO:0000256" key="2">
    <source>
        <dbReference type="ARBA" id="ARBA00022898"/>
    </source>
</evidence>
<comment type="cofactor">
    <cofactor evidence="1">
        <name>pyridoxal 5'-phosphate</name>
        <dbReference type="ChEBI" id="CHEBI:597326"/>
    </cofactor>
</comment>
<dbReference type="PIRSF" id="PIRSF000390">
    <property type="entry name" value="PLP_StrS"/>
    <property type="match status" value="1"/>
</dbReference>
<evidence type="ECO:0000256" key="3">
    <source>
        <dbReference type="ARBA" id="ARBA00037999"/>
    </source>
</evidence>
<dbReference type="PANTHER" id="PTHR30244">
    <property type="entry name" value="TRANSAMINASE"/>
    <property type="match status" value="1"/>
</dbReference>
<dbReference type="GO" id="GO:0030170">
    <property type="term" value="F:pyridoxal phosphate binding"/>
    <property type="evidence" value="ECO:0007669"/>
    <property type="project" value="TreeGrafter"/>
</dbReference>
<comment type="caution">
    <text evidence="5">The sequence shown here is derived from an EMBL/GenBank/DDBJ whole genome shotgun (WGS) entry which is preliminary data.</text>
</comment>
<dbReference type="GO" id="GO:0008483">
    <property type="term" value="F:transaminase activity"/>
    <property type="evidence" value="ECO:0007669"/>
    <property type="project" value="TreeGrafter"/>
</dbReference>
<dbReference type="InterPro" id="IPR000653">
    <property type="entry name" value="DegT/StrS_aminotransferase"/>
</dbReference>
<dbReference type="InterPro" id="IPR015421">
    <property type="entry name" value="PyrdxlP-dep_Trfase_major"/>
</dbReference>
<evidence type="ECO:0000256" key="4">
    <source>
        <dbReference type="RuleBase" id="RU004508"/>
    </source>
</evidence>
<dbReference type="PANTHER" id="PTHR30244:SF34">
    <property type="entry name" value="DTDP-4-AMINO-4,6-DIDEOXYGALACTOSE TRANSAMINASE"/>
    <property type="match status" value="1"/>
</dbReference>
<proteinExistence type="inferred from homology"/>
<dbReference type="Pfam" id="PF01041">
    <property type="entry name" value="DegT_DnrJ_EryC1"/>
    <property type="match status" value="1"/>
</dbReference>
<dbReference type="InterPro" id="IPR015424">
    <property type="entry name" value="PyrdxlP-dep_Trfase"/>
</dbReference>
<comment type="similarity">
    <text evidence="3 4">Belongs to the DegT/DnrJ/EryC1 family.</text>
</comment>
<dbReference type="SUPFAM" id="SSF53383">
    <property type="entry name" value="PLP-dependent transferases"/>
    <property type="match status" value="1"/>
</dbReference>
<keyword evidence="2 4" id="KW-0663">Pyridoxal phosphate</keyword>